<sequence>MSALVDLQDMRIENHRQCVPQIVQDYNIFDKTGKMLLKGDGLECLRVKRAHGNLHAYMVVTSKRVAPHHSPVRCILTSKASTPPPQLVWIANEGLLLFQLQVDFKLGRGVETTMCPTVRLGGVMKAPQAQTENRIEFCRNLRDLIINFRSLGISYKEFPNIAASVEHIPGIKGFLQKLGVIPSPPIRSIEPSQGSSSTAPSSSTETQVHSPPLSSSVEHQSSTAPSSSTETRLRSPPLSSLAEHQESSYKEKQDPKSSSSSTAPSADMKESSVKETQVPPPLSPSPHQECSYKEKAVQTSMGMSSSTSTEPTTENKDDLFTLPRAMAKEYLHRRFFHKGSSSHIENVDQQIPQLQPSLQEYGLGTTMLKKMGWKEGEGLTAESIKYPLNSFSPWPTGMTWYHRREGLRSDDDMTPAVAEKAEDPLDLKTLVLMIGHVVSKTFFGGNENSALEAKEIYPAISDAVFGEVIKYYNHNTNLDLTAEVSDKEDDEED</sequence>
<feature type="compositionally biased region" description="Polar residues" evidence="1">
    <location>
        <begin position="208"/>
        <end position="230"/>
    </location>
</feature>
<feature type="region of interest" description="Disordered" evidence="1">
    <location>
        <begin position="185"/>
        <end position="318"/>
    </location>
</feature>
<dbReference type="InterPro" id="IPR000467">
    <property type="entry name" value="G_patch_dom"/>
</dbReference>
<dbReference type="RefSeq" id="XP_016607788.1">
    <property type="nucleotide sequence ID" value="XM_016753355.1"/>
</dbReference>
<dbReference type="InParanoid" id="A0A0L0HG24"/>
<gene>
    <name evidence="3" type="ORF">SPPG_05128</name>
</gene>
<dbReference type="EMBL" id="KQ257457">
    <property type="protein sequence ID" value="KNC99748.1"/>
    <property type="molecule type" value="Genomic_DNA"/>
</dbReference>
<feature type="compositionally biased region" description="Low complexity" evidence="1">
    <location>
        <begin position="186"/>
        <end position="207"/>
    </location>
</feature>
<accession>A0A0L0HG24</accession>
<dbReference type="Proteomes" id="UP000053201">
    <property type="component" value="Unassembled WGS sequence"/>
</dbReference>
<feature type="compositionally biased region" description="Low complexity" evidence="1">
    <location>
        <begin position="299"/>
        <end position="312"/>
    </location>
</feature>
<dbReference type="PROSITE" id="PS50174">
    <property type="entry name" value="G_PATCH"/>
    <property type="match status" value="1"/>
</dbReference>
<reference evidence="3 4" key="1">
    <citation type="submission" date="2009-08" db="EMBL/GenBank/DDBJ databases">
        <title>The Genome Sequence of Spizellomyces punctatus strain DAOM BR117.</title>
        <authorList>
            <consortium name="The Broad Institute Genome Sequencing Platform"/>
            <person name="Russ C."/>
            <person name="Cuomo C."/>
            <person name="Shea T."/>
            <person name="Young S.K."/>
            <person name="Zeng Q."/>
            <person name="Koehrsen M."/>
            <person name="Haas B."/>
            <person name="Borodovsky M."/>
            <person name="Guigo R."/>
            <person name="Alvarado L."/>
            <person name="Berlin A."/>
            <person name="Bochicchio J."/>
            <person name="Borenstein D."/>
            <person name="Chapman S."/>
            <person name="Chen Z."/>
            <person name="Engels R."/>
            <person name="Freedman E."/>
            <person name="Gellesch M."/>
            <person name="Goldberg J."/>
            <person name="Griggs A."/>
            <person name="Gujja S."/>
            <person name="Heiman D."/>
            <person name="Hepburn T."/>
            <person name="Howarth C."/>
            <person name="Jen D."/>
            <person name="Larson L."/>
            <person name="Lewis B."/>
            <person name="Mehta T."/>
            <person name="Park D."/>
            <person name="Pearson M."/>
            <person name="Roberts A."/>
            <person name="Saif S."/>
            <person name="Shenoy N."/>
            <person name="Sisk P."/>
            <person name="Stolte C."/>
            <person name="Sykes S."/>
            <person name="Thomson T."/>
            <person name="Walk T."/>
            <person name="White J."/>
            <person name="Yandava C."/>
            <person name="Burger G."/>
            <person name="Gray M.W."/>
            <person name="Holland P.W.H."/>
            <person name="King N."/>
            <person name="Lang F.B.F."/>
            <person name="Roger A.J."/>
            <person name="Ruiz-Trillo I."/>
            <person name="Lander E."/>
            <person name="Nusbaum C."/>
        </authorList>
    </citation>
    <scope>NUCLEOTIDE SEQUENCE [LARGE SCALE GENOMIC DNA]</scope>
    <source>
        <strain evidence="3 4">DAOM BR117</strain>
    </source>
</reference>
<dbReference type="Pfam" id="PF01585">
    <property type="entry name" value="G-patch"/>
    <property type="match status" value="1"/>
</dbReference>
<dbReference type="VEuPathDB" id="FungiDB:SPPG_05128"/>
<keyword evidence="4" id="KW-1185">Reference proteome</keyword>
<evidence type="ECO:0000313" key="3">
    <source>
        <dbReference type="EMBL" id="KNC99748.1"/>
    </source>
</evidence>
<protein>
    <recommendedName>
        <fullName evidence="2">G-patch domain-containing protein</fullName>
    </recommendedName>
</protein>
<dbReference type="OrthoDB" id="4822at2759"/>
<feature type="domain" description="G-patch" evidence="2">
    <location>
        <begin position="360"/>
        <end position="412"/>
    </location>
</feature>
<dbReference type="AlphaFoldDB" id="A0A0L0HG24"/>
<feature type="compositionally biased region" description="Basic and acidic residues" evidence="1">
    <location>
        <begin position="243"/>
        <end position="255"/>
    </location>
</feature>
<organism evidence="3 4">
    <name type="scientific">Spizellomyces punctatus (strain DAOM BR117)</name>
    <dbReference type="NCBI Taxonomy" id="645134"/>
    <lineage>
        <taxon>Eukaryota</taxon>
        <taxon>Fungi</taxon>
        <taxon>Fungi incertae sedis</taxon>
        <taxon>Chytridiomycota</taxon>
        <taxon>Chytridiomycota incertae sedis</taxon>
        <taxon>Chytridiomycetes</taxon>
        <taxon>Spizellomycetales</taxon>
        <taxon>Spizellomycetaceae</taxon>
        <taxon>Spizellomyces</taxon>
    </lineage>
</organism>
<dbReference type="GeneID" id="27688529"/>
<evidence type="ECO:0000313" key="4">
    <source>
        <dbReference type="Proteomes" id="UP000053201"/>
    </source>
</evidence>
<dbReference type="GO" id="GO:0003676">
    <property type="term" value="F:nucleic acid binding"/>
    <property type="evidence" value="ECO:0007669"/>
    <property type="project" value="InterPro"/>
</dbReference>
<proteinExistence type="predicted"/>
<evidence type="ECO:0000259" key="2">
    <source>
        <dbReference type="PROSITE" id="PS50174"/>
    </source>
</evidence>
<evidence type="ECO:0000256" key="1">
    <source>
        <dbReference type="SAM" id="MobiDB-lite"/>
    </source>
</evidence>
<name>A0A0L0HG24_SPIPD</name>